<evidence type="ECO:0000313" key="3">
    <source>
        <dbReference type="Proteomes" id="UP000244334"/>
    </source>
</evidence>
<organism evidence="2 3">
    <name type="scientific">Candidatus Erwinia dacicola</name>
    <dbReference type="NCBI Taxonomy" id="252393"/>
    <lineage>
        <taxon>Bacteria</taxon>
        <taxon>Pseudomonadati</taxon>
        <taxon>Pseudomonadota</taxon>
        <taxon>Gammaproteobacteria</taxon>
        <taxon>Enterobacterales</taxon>
        <taxon>Erwiniaceae</taxon>
        <taxon>Erwinia</taxon>
    </lineage>
</organism>
<dbReference type="RefSeq" id="WP_187153722.1">
    <property type="nucleotide sequence ID" value="NZ_LJAM02000459.1"/>
</dbReference>
<dbReference type="AlphaFoldDB" id="A0A328THU8"/>
<name>A0A328THU8_9GAMM</name>
<keyword evidence="3" id="KW-1185">Reference proteome</keyword>
<dbReference type="GO" id="GO:0004803">
    <property type="term" value="F:transposase activity"/>
    <property type="evidence" value="ECO:0007669"/>
    <property type="project" value="InterPro"/>
</dbReference>
<sequence>MLRHARKLGIEVGIFCALHTYGGQLNQHPHIHVSITRGGLDVKHGAWRVLFFKKKQQVETIWRDAIIRLLRASQDRVNPGKLPNLGHICDEKQWKRYLQAQYQRHWKVHFAKRPAGLGAAIPRPLSETPASGGVATPSLPRWLCSTQYYDHNTQKHKRQKLSEEEMLWLWRYVSHIPARHFKMVRYSGFLANRKRGSLLPKVYEALEMTPRKKPGKPGLAVLMKAFLGTAPYQCILCKG</sequence>
<evidence type="ECO:0000313" key="2">
    <source>
        <dbReference type="EMBL" id="RAP70109.1"/>
    </source>
</evidence>
<reference evidence="2" key="1">
    <citation type="submission" date="2018-04" db="EMBL/GenBank/DDBJ databases">
        <title>Genomes of the Obligate Erwinia dacicola and Facultative Enterobacter sp. OLF Endosymbionts of the Olive Fruit fly, Bactrocera oleae.</title>
        <authorList>
            <person name="Estes A.M."/>
            <person name="Hearn D.J."/>
            <person name="Agarwal S."/>
            <person name="Pierson E.A."/>
            <person name="Dunning-Hotopp J.C."/>
        </authorList>
    </citation>
    <scope>NUCLEOTIDE SEQUENCE [LARGE SCALE GENOMIC DNA]</scope>
    <source>
        <strain evidence="2">Oroville</strain>
    </source>
</reference>
<dbReference type="EMBL" id="LJAM02000459">
    <property type="protein sequence ID" value="RAP70109.1"/>
    <property type="molecule type" value="Genomic_DNA"/>
</dbReference>
<accession>A0A328THU8</accession>
<dbReference type="GO" id="GO:0003677">
    <property type="term" value="F:DNA binding"/>
    <property type="evidence" value="ECO:0007669"/>
    <property type="project" value="InterPro"/>
</dbReference>
<gene>
    <name evidence="2" type="ORF">ACZ87_03093</name>
</gene>
<dbReference type="Pfam" id="PF04986">
    <property type="entry name" value="Y2_Tnp"/>
    <property type="match status" value="1"/>
</dbReference>
<dbReference type="GO" id="GO:0006313">
    <property type="term" value="P:DNA transposition"/>
    <property type="evidence" value="ECO:0007669"/>
    <property type="project" value="InterPro"/>
</dbReference>
<feature type="domain" description="Transposase IS801/IS1294" evidence="1">
    <location>
        <begin position="13"/>
        <end position="194"/>
    </location>
</feature>
<evidence type="ECO:0000259" key="1">
    <source>
        <dbReference type="Pfam" id="PF04986"/>
    </source>
</evidence>
<protein>
    <submittedName>
        <fullName evidence="2">Transposase family protein</fullName>
    </submittedName>
</protein>
<proteinExistence type="predicted"/>
<dbReference type="InterPro" id="IPR007069">
    <property type="entry name" value="Transposase_32"/>
</dbReference>
<dbReference type="Proteomes" id="UP000244334">
    <property type="component" value="Unassembled WGS sequence"/>
</dbReference>
<comment type="caution">
    <text evidence="2">The sequence shown here is derived from an EMBL/GenBank/DDBJ whole genome shotgun (WGS) entry which is preliminary data.</text>
</comment>